<dbReference type="SUPFAM" id="SSF54593">
    <property type="entry name" value="Glyoxalase/Bleomycin resistance protein/Dihydroxybiphenyl dioxygenase"/>
    <property type="match status" value="1"/>
</dbReference>
<evidence type="ECO:0000313" key="3">
    <source>
        <dbReference type="Proteomes" id="UP001597343"/>
    </source>
</evidence>
<comment type="caution">
    <text evidence="2">The sequence shown here is derived from an EMBL/GenBank/DDBJ whole genome shotgun (WGS) entry which is preliminary data.</text>
</comment>
<keyword evidence="3" id="KW-1185">Reference proteome</keyword>
<dbReference type="Proteomes" id="UP001597343">
    <property type="component" value="Unassembled WGS sequence"/>
</dbReference>
<dbReference type="PANTHER" id="PTHR36437">
    <property type="entry name" value="GLYOXALASE/BLEOMYCIN RESISTANCE PROTEIN/DIOXYGENASE"/>
    <property type="match status" value="1"/>
</dbReference>
<dbReference type="EMBL" id="JBHUIO010000002">
    <property type="protein sequence ID" value="MFD2169052.1"/>
    <property type="molecule type" value="Genomic_DNA"/>
</dbReference>
<reference evidence="3" key="1">
    <citation type="journal article" date="2019" name="Int. J. Syst. Evol. Microbiol.">
        <title>The Global Catalogue of Microorganisms (GCM) 10K type strain sequencing project: providing services to taxonomists for standard genome sequencing and annotation.</title>
        <authorList>
            <consortium name="The Broad Institute Genomics Platform"/>
            <consortium name="The Broad Institute Genome Sequencing Center for Infectious Disease"/>
            <person name="Wu L."/>
            <person name="Ma J."/>
        </authorList>
    </citation>
    <scope>NUCLEOTIDE SEQUENCE [LARGE SCALE GENOMIC DNA]</scope>
    <source>
        <strain evidence="3">CGMCC 1.13574</strain>
    </source>
</reference>
<sequence>MPQLFARIDTIFLTVSNLERSTDWYVKHLGFQVRWQMEEAGYTALDIGSGETPLTLARAAKGVEVRTSGHCVFNLFAADLQRAHESLTAGGVDVDPIQRDENVEWFEFRDPDGHILGVCHFDS</sequence>
<dbReference type="RefSeq" id="WP_386044103.1">
    <property type="nucleotide sequence ID" value="NZ_JBHUIO010000002.1"/>
</dbReference>
<dbReference type="InterPro" id="IPR029068">
    <property type="entry name" value="Glyas_Bleomycin-R_OHBP_Dase"/>
</dbReference>
<dbReference type="Pfam" id="PF00903">
    <property type="entry name" value="Glyoxalase"/>
    <property type="match status" value="1"/>
</dbReference>
<name>A0ABW4ZSU4_9BACL</name>
<dbReference type="InterPro" id="IPR004360">
    <property type="entry name" value="Glyas_Fos-R_dOase_dom"/>
</dbReference>
<gene>
    <name evidence="2" type="ORF">ACFSOY_03350</name>
</gene>
<accession>A0ABW4ZSU4</accession>
<evidence type="ECO:0000259" key="1">
    <source>
        <dbReference type="PROSITE" id="PS51819"/>
    </source>
</evidence>
<dbReference type="PANTHER" id="PTHR36437:SF2">
    <property type="entry name" value="GLYOXALASE_BLEOMYCIN RESISTANCE PROTEIN_DIOXYGENASE"/>
    <property type="match status" value="1"/>
</dbReference>
<proteinExistence type="predicted"/>
<protein>
    <submittedName>
        <fullName evidence="2">VOC family protein</fullName>
    </submittedName>
</protein>
<feature type="domain" description="VOC" evidence="1">
    <location>
        <begin position="7"/>
        <end position="121"/>
    </location>
</feature>
<dbReference type="Gene3D" id="3.10.180.10">
    <property type="entry name" value="2,3-Dihydroxybiphenyl 1,2-Dioxygenase, domain 1"/>
    <property type="match status" value="1"/>
</dbReference>
<dbReference type="PROSITE" id="PS51819">
    <property type="entry name" value="VOC"/>
    <property type="match status" value="1"/>
</dbReference>
<dbReference type="InterPro" id="IPR037523">
    <property type="entry name" value="VOC_core"/>
</dbReference>
<organism evidence="2 3">
    <name type="scientific">Tumebacillus lipolyticus</name>
    <dbReference type="NCBI Taxonomy" id="1280370"/>
    <lineage>
        <taxon>Bacteria</taxon>
        <taxon>Bacillati</taxon>
        <taxon>Bacillota</taxon>
        <taxon>Bacilli</taxon>
        <taxon>Bacillales</taxon>
        <taxon>Alicyclobacillaceae</taxon>
        <taxon>Tumebacillus</taxon>
    </lineage>
</organism>
<evidence type="ECO:0000313" key="2">
    <source>
        <dbReference type="EMBL" id="MFD2169052.1"/>
    </source>
</evidence>